<sequence>MLFFLNIAAFVIYMFLSHVCGYYYKTVQYINRDRKENIQWVIHGAKKDFRYHNLAVIVTAVLRIILLVCGYFVFSLNPILLISAFVLGRFAFINGKQKAREQCSMC</sequence>
<dbReference type="EMBL" id="PYMB01000001">
    <property type="protein sequence ID" value="PSW16734.1"/>
    <property type="molecule type" value="Genomic_DNA"/>
</dbReference>
<gene>
    <name evidence="2" type="ORF">C9J01_07000</name>
</gene>
<proteinExistence type="predicted"/>
<reference evidence="2 3" key="1">
    <citation type="submission" date="2018-03" db="EMBL/GenBank/DDBJ databases">
        <title>Whole genome sequencing of Histamine producing bacteria.</title>
        <authorList>
            <person name="Butler K."/>
        </authorList>
    </citation>
    <scope>NUCLEOTIDE SEQUENCE [LARGE SCALE GENOMIC DNA]</scope>
    <source>
        <strain evidence="2 3">DSM 19138</strain>
    </source>
</reference>
<keyword evidence="1" id="KW-1133">Transmembrane helix</keyword>
<feature type="transmembrane region" description="Helical" evidence="1">
    <location>
        <begin position="54"/>
        <end position="73"/>
    </location>
</feature>
<organism evidence="2 3">
    <name type="scientific">Photobacterium rosenbergii</name>
    <dbReference type="NCBI Taxonomy" id="294936"/>
    <lineage>
        <taxon>Bacteria</taxon>
        <taxon>Pseudomonadati</taxon>
        <taxon>Pseudomonadota</taxon>
        <taxon>Gammaproteobacteria</taxon>
        <taxon>Vibrionales</taxon>
        <taxon>Vibrionaceae</taxon>
        <taxon>Photobacterium</taxon>
    </lineage>
</organism>
<accession>A0A2T3NMI1</accession>
<dbReference type="AlphaFoldDB" id="A0A2T3NMI1"/>
<keyword evidence="1" id="KW-0812">Transmembrane</keyword>
<keyword evidence="1" id="KW-0472">Membrane</keyword>
<feature type="transmembrane region" description="Helical" evidence="1">
    <location>
        <begin position="6"/>
        <end position="24"/>
    </location>
</feature>
<evidence type="ECO:0000256" key="1">
    <source>
        <dbReference type="SAM" id="Phobius"/>
    </source>
</evidence>
<protein>
    <submittedName>
        <fullName evidence="2">Uncharacterized protein</fullName>
    </submittedName>
</protein>
<comment type="caution">
    <text evidence="2">The sequence shown here is derived from an EMBL/GenBank/DDBJ whole genome shotgun (WGS) entry which is preliminary data.</text>
</comment>
<dbReference type="Proteomes" id="UP000241346">
    <property type="component" value="Unassembled WGS sequence"/>
</dbReference>
<name>A0A2T3NMI1_9GAMM</name>
<evidence type="ECO:0000313" key="2">
    <source>
        <dbReference type="EMBL" id="PSW16734.1"/>
    </source>
</evidence>
<feature type="transmembrane region" description="Helical" evidence="1">
    <location>
        <begin position="79"/>
        <end position="95"/>
    </location>
</feature>
<evidence type="ECO:0000313" key="3">
    <source>
        <dbReference type="Proteomes" id="UP000241346"/>
    </source>
</evidence>